<organism evidence="2 3">
    <name type="scientific">Paraprevotella clara YIT 11840</name>
    <dbReference type="NCBI Taxonomy" id="762968"/>
    <lineage>
        <taxon>Bacteria</taxon>
        <taxon>Pseudomonadati</taxon>
        <taxon>Bacteroidota</taxon>
        <taxon>Bacteroidia</taxon>
        <taxon>Bacteroidales</taxon>
        <taxon>Prevotellaceae</taxon>
        <taxon>Paraprevotella</taxon>
    </lineage>
</organism>
<dbReference type="Pfam" id="PF01381">
    <property type="entry name" value="HTH_3"/>
    <property type="match status" value="1"/>
</dbReference>
<evidence type="ECO:0000259" key="1">
    <source>
        <dbReference type="PROSITE" id="PS50943"/>
    </source>
</evidence>
<dbReference type="HOGENOM" id="CLU_105312_0_0_10"/>
<dbReference type="GO" id="GO:0003677">
    <property type="term" value="F:DNA binding"/>
    <property type="evidence" value="ECO:0007669"/>
    <property type="project" value="UniProtKB-KW"/>
</dbReference>
<dbReference type="Gene3D" id="1.10.260.40">
    <property type="entry name" value="lambda repressor-like DNA-binding domains"/>
    <property type="match status" value="1"/>
</dbReference>
<evidence type="ECO:0000313" key="3">
    <source>
        <dbReference type="Proteomes" id="UP000003598"/>
    </source>
</evidence>
<dbReference type="STRING" id="762968.HMPREF9441_03204"/>
<reference evidence="2 3" key="1">
    <citation type="submission" date="2011-03" db="EMBL/GenBank/DDBJ databases">
        <authorList>
            <person name="Weinstock G."/>
            <person name="Sodergren E."/>
            <person name="Clifton S."/>
            <person name="Fulton L."/>
            <person name="Fulton B."/>
            <person name="Courtney L."/>
            <person name="Fronick C."/>
            <person name="Harrison M."/>
            <person name="Strong C."/>
            <person name="Farmer C."/>
            <person name="Delahaunty K."/>
            <person name="Markovic C."/>
            <person name="Hall O."/>
            <person name="Minx P."/>
            <person name="Tomlinson C."/>
            <person name="Mitreva M."/>
            <person name="Hou S."/>
            <person name="Chen J."/>
            <person name="Wollam A."/>
            <person name="Pepin K.H."/>
            <person name="Johnson M."/>
            <person name="Bhonagiri V."/>
            <person name="Zhang X."/>
            <person name="Suruliraj S."/>
            <person name="Warren W."/>
            <person name="Chinwalla A."/>
            <person name="Mardis E.R."/>
            <person name="Wilson R.K."/>
        </authorList>
    </citation>
    <scope>NUCLEOTIDE SEQUENCE [LARGE SCALE GENOMIC DNA]</scope>
    <source>
        <strain evidence="2 3">YIT 11840</strain>
    </source>
</reference>
<feature type="domain" description="HTH cro/C1-type" evidence="1">
    <location>
        <begin position="34"/>
        <end position="89"/>
    </location>
</feature>
<keyword evidence="2" id="KW-0238">DNA-binding</keyword>
<gene>
    <name evidence="2" type="ORF">HMPREF9441_03204</name>
</gene>
<sequence>MLVPIIVFTFVNVKNAFVEREKQRAIEKMMKERILQIMRRENMTQQEFAKAIEVSPASLSNIFNGKTNPTNNHVSAIHRRFPDININWLMFGEGDMYTTVSDETKDGADGGESTIRSDVEKAPIDTKGEPMLFDISDPEHYAAWARMEDIKDVDDQNRQIPVMREVVKYVDKPQRKITEIRIFFDDGTFEVFS</sequence>
<dbReference type="EMBL" id="AFFY01000047">
    <property type="protein sequence ID" value="EHG99056.1"/>
    <property type="molecule type" value="Genomic_DNA"/>
</dbReference>
<keyword evidence="3" id="KW-1185">Reference proteome</keyword>
<accession>G5SUY9</accession>
<evidence type="ECO:0000313" key="2">
    <source>
        <dbReference type="EMBL" id="EHG99056.1"/>
    </source>
</evidence>
<dbReference type="InterPro" id="IPR001387">
    <property type="entry name" value="Cro/C1-type_HTH"/>
</dbReference>
<dbReference type="Proteomes" id="UP000003598">
    <property type="component" value="Unassembled WGS sequence"/>
</dbReference>
<name>G5SUY9_9BACT</name>
<dbReference type="SUPFAM" id="SSF47413">
    <property type="entry name" value="lambda repressor-like DNA-binding domains"/>
    <property type="match status" value="1"/>
</dbReference>
<dbReference type="AlphaFoldDB" id="G5SUY9"/>
<dbReference type="OrthoDB" id="1034290at2"/>
<dbReference type="InterPro" id="IPR010982">
    <property type="entry name" value="Lambda_DNA-bd_dom_sf"/>
</dbReference>
<comment type="caution">
    <text evidence="2">The sequence shown here is derived from an EMBL/GenBank/DDBJ whole genome shotgun (WGS) entry which is preliminary data.</text>
</comment>
<dbReference type="CDD" id="cd00093">
    <property type="entry name" value="HTH_XRE"/>
    <property type="match status" value="1"/>
</dbReference>
<dbReference type="SMART" id="SM00530">
    <property type="entry name" value="HTH_XRE"/>
    <property type="match status" value="1"/>
</dbReference>
<dbReference type="PATRIC" id="fig|762968.3.peg.2828"/>
<proteinExistence type="predicted"/>
<dbReference type="PROSITE" id="PS50943">
    <property type="entry name" value="HTH_CROC1"/>
    <property type="match status" value="1"/>
</dbReference>
<protein>
    <submittedName>
        <fullName evidence="2">DNA-binding helix-turn-helix protein</fullName>
    </submittedName>
</protein>
<dbReference type="eggNOG" id="COG1396">
    <property type="taxonomic scope" value="Bacteria"/>
</dbReference>